<protein>
    <submittedName>
        <fullName evidence="6">Amino acid adenylation domain-containing protein</fullName>
    </submittedName>
</protein>
<evidence type="ECO:0000256" key="2">
    <source>
        <dbReference type="ARBA" id="ARBA00022450"/>
    </source>
</evidence>
<dbReference type="InterPro" id="IPR009081">
    <property type="entry name" value="PP-bd_ACP"/>
</dbReference>
<dbReference type="SUPFAM" id="SSF56801">
    <property type="entry name" value="Acetyl-CoA synthetase-like"/>
    <property type="match status" value="1"/>
</dbReference>
<evidence type="ECO:0000256" key="4">
    <source>
        <dbReference type="SAM" id="MobiDB-lite"/>
    </source>
</evidence>
<feature type="domain" description="Carrier" evidence="5">
    <location>
        <begin position="721"/>
        <end position="796"/>
    </location>
</feature>
<gene>
    <name evidence="6" type="ORF">ACFPRH_35680</name>
</gene>
<dbReference type="CDD" id="cd17643">
    <property type="entry name" value="A_NRPS_Cytc1-like"/>
    <property type="match status" value="1"/>
</dbReference>
<organism evidence="6 7">
    <name type="scientific">Streptomyces amakusaensis</name>
    <dbReference type="NCBI Taxonomy" id="67271"/>
    <lineage>
        <taxon>Bacteria</taxon>
        <taxon>Bacillati</taxon>
        <taxon>Actinomycetota</taxon>
        <taxon>Actinomycetes</taxon>
        <taxon>Kitasatosporales</taxon>
        <taxon>Streptomycetaceae</taxon>
        <taxon>Streptomyces</taxon>
    </lineage>
</organism>
<evidence type="ECO:0000256" key="1">
    <source>
        <dbReference type="ARBA" id="ARBA00001957"/>
    </source>
</evidence>
<dbReference type="RefSeq" id="WP_381735681.1">
    <property type="nucleotide sequence ID" value="NZ_JBHSKP010000075.1"/>
</dbReference>
<name>A0ABW0AUW3_9ACTN</name>
<proteinExistence type="predicted"/>
<feature type="non-terminal residue" evidence="6">
    <location>
        <position position="803"/>
    </location>
</feature>
<dbReference type="EMBL" id="JBHSKP010000075">
    <property type="protein sequence ID" value="MFC5157066.1"/>
    <property type="molecule type" value="Genomic_DNA"/>
</dbReference>
<dbReference type="Proteomes" id="UP001596160">
    <property type="component" value="Unassembled WGS sequence"/>
</dbReference>
<dbReference type="InterPro" id="IPR000873">
    <property type="entry name" value="AMP-dep_synth/lig_dom"/>
</dbReference>
<dbReference type="PROSITE" id="PS50075">
    <property type="entry name" value="CARRIER"/>
    <property type="match status" value="1"/>
</dbReference>
<dbReference type="Pfam" id="PF00550">
    <property type="entry name" value="PP-binding"/>
    <property type="match status" value="1"/>
</dbReference>
<comment type="caution">
    <text evidence="6">The sequence shown here is derived from an EMBL/GenBank/DDBJ whole genome shotgun (WGS) entry which is preliminary data.</text>
</comment>
<evidence type="ECO:0000313" key="7">
    <source>
        <dbReference type="Proteomes" id="UP001596160"/>
    </source>
</evidence>
<dbReference type="PANTHER" id="PTHR45527:SF14">
    <property type="entry name" value="PLIPASTATIN SYNTHASE SUBUNIT B"/>
    <property type="match status" value="1"/>
</dbReference>
<dbReference type="InterPro" id="IPR023213">
    <property type="entry name" value="CAT-like_dom_sf"/>
</dbReference>
<feature type="region of interest" description="Disordered" evidence="4">
    <location>
        <begin position="176"/>
        <end position="199"/>
    </location>
</feature>
<evidence type="ECO:0000256" key="3">
    <source>
        <dbReference type="ARBA" id="ARBA00022553"/>
    </source>
</evidence>
<keyword evidence="2" id="KW-0596">Phosphopantetheine</keyword>
<reference evidence="7" key="1">
    <citation type="journal article" date="2019" name="Int. J. Syst. Evol. Microbiol.">
        <title>The Global Catalogue of Microorganisms (GCM) 10K type strain sequencing project: providing services to taxonomists for standard genome sequencing and annotation.</title>
        <authorList>
            <consortium name="The Broad Institute Genomics Platform"/>
            <consortium name="The Broad Institute Genome Sequencing Center for Infectious Disease"/>
            <person name="Wu L."/>
            <person name="Ma J."/>
        </authorList>
    </citation>
    <scope>NUCLEOTIDE SEQUENCE [LARGE SCALE GENOMIC DNA]</scope>
    <source>
        <strain evidence="7">PCU 266</strain>
    </source>
</reference>
<dbReference type="InterPro" id="IPR020806">
    <property type="entry name" value="PKS_PP-bd"/>
</dbReference>
<keyword evidence="7" id="KW-1185">Reference proteome</keyword>
<dbReference type="InterPro" id="IPR042099">
    <property type="entry name" value="ANL_N_sf"/>
</dbReference>
<dbReference type="SUPFAM" id="SSF47336">
    <property type="entry name" value="ACP-like"/>
    <property type="match status" value="1"/>
</dbReference>
<dbReference type="InterPro" id="IPR029058">
    <property type="entry name" value="AB_hydrolase_fold"/>
</dbReference>
<dbReference type="InterPro" id="IPR006162">
    <property type="entry name" value="Ppantetheine_attach_site"/>
</dbReference>
<dbReference type="SMART" id="SM00823">
    <property type="entry name" value="PKS_PP"/>
    <property type="match status" value="1"/>
</dbReference>
<dbReference type="InterPro" id="IPR020845">
    <property type="entry name" value="AMP-binding_CS"/>
</dbReference>
<dbReference type="InterPro" id="IPR010071">
    <property type="entry name" value="AA_adenyl_dom"/>
</dbReference>
<evidence type="ECO:0000313" key="6">
    <source>
        <dbReference type="EMBL" id="MFC5157066.1"/>
    </source>
</evidence>
<dbReference type="SUPFAM" id="SSF52777">
    <property type="entry name" value="CoA-dependent acyltransferases"/>
    <property type="match status" value="1"/>
</dbReference>
<dbReference type="Gene3D" id="3.30.559.30">
    <property type="entry name" value="Nonribosomal peptide synthetase, condensation domain"/>
    <property type="match status" value="1"/>
</dbReference>
<dbReference type="Gene3D" id="3.30.300.30">
    <property type="match status" value="1"/>
</dbReference>
<dbReference type="Gene3D" id="3.30.559.10">
    <property type="entry name" value="Chloramphenicol acetyltransferase-like domain"/>
    <property type="match status" value="1"/>
</dbReference>
<dbReference type="InterPro" id="IPR001242">
    <property type="entry name" value="Condensation_dom"/>
</dbReference>
<comment type="cofactor">
    <cofactor evidence="1">
        <name>pantetheine 4'-phosphate</name>
        <dbReference type="ChEBI" id="CHEBI:47942"/>
    </cofactor>
</comment>
<dbReference type="InterPro" id="IPR036736">
    <property type="entry name" value="ACP-like_sf"/>
</dbReference>
<dbReference type="InterPro" id="IPR025110">
    <property type="entry name" value="AMP-bd_C"/>
</dbReference>
<dbReference type="InterPro" id="IPR045851">
    <property type="entry name" value="AMP-bd_C_sf"/>
</dbReference>
<dbReference type="PROSITE" id="PS00455">
    <property type="entry name" value="AMP_BINDING"/>
    <property type="match status" value="1"/>
</dbReference>
<dbReference type="NCBIfam" id="TIGR01733">
    <property type="entry name" value="AA-adenyl-dom"/>
    <property type="match status" value="1"/>
</dbReference>
<accession>A0ABW0AUW3</accession>
<dbReference type="Pfam" id="PF13193">
    <property type="entry name" value="AMP-binding_C"/>
    <property type="match status" value="1"/>
</dbReference>
<dbReference type="Pfam" id="PF00668">
    <property type="entry name" value="Condensation"/>
    <property type="match status" value="1"/>
</dbReference>
<dbReference type="Pfam" id="PF00501">
    <property type="entry name" value="AMP-binding"/>
    <property type="match status" value="1"/>
</dbReference>
<dbReference type="Gene3D" id="3.40.50.1820">
    <property type="entry name" value="alpha/beta hydrolase"/>
    <property type="match status" value="1"/>
</dbReference>
<sequence length="803" mass="87354">MLTGRDDVVFGSTVSGRPPELAGVESMVGLFINTVPVRVRLDYGESLGDFLVRVQREQSELLDHQYLSLAEIQRIAGTGAGELFDTTTIFENYPLELNDIVPPESGLRLTGIETRGDGVTHYPLTLSIVPGDPIRVRLTYRPDSFERADVEDIMARFIRLLEAIADHPEERIGRLDTLSEGERDRLLTEGNPPAPEAEPRRLPELFEERVARTPDAPALAYGEVSLTYAEVNARANRLARELVARGAGPERVVALAVPRSVDMVIGILAVLKAGSAYVPVDPEYPADRIAFMLADARPVSVLTTAETAPLVPGTGVPVVVLDSPETAETLRRHSDTDLVDADREGALHPENAAYVIYTSGSTGRPKGVVVSHQNVLRLMESLRPVYPFGPDDVWTLFHSYSFDVSVWEIWGALLHGGKLVVVPFDVTRSPAELLRLLVREKVTVLNETPSAFYQLDQVDQADPRPGRDLALRWVMLAGEALDPSRLTGWYERHADDAPTLVNAYGPTEATIYTSHVALDADSTRSTASVIGHPVPDLRLHVLDLALRLVPVGVVGELYVSGTGVARGYAGRAALTAGRFVADPYGPAGTRMYRTGDLVRRLRDGSLEYVGRADDQVKVRGFRIELGEIEAVLLAREGVGQAAVVVRSDRPDDQRLVAYAVPEAGARLDGAELRRSVGGELPDYMVPAAVVVLDQLPLTVNGKLDRRALPTPYFAAAVTDDAPRTPREEDLCRLFAEVLGVPRVGIHDSFFDLGGHSLLATRLISRIEGVLGVRFSVRDLFEWPSVAGLVGLGRGGGVRSGVVR</sequence>
<keyword evidence="3" id="KW-0597">Phosphoprotein</keyword>
<dbReference type="Gene3D" id="3.40.50.12780">
    <property type="entry name" value="N-terminal domain of ligase-like"/>
    <property type="match status" value="1"/>
</dbReference>
<dbReference type="PROSITE" id="PS00012">
    <property type="entry name" value="PHOSPHOPANTETHEINE"/>
    <property type="match status" value="1"/>
</dbReference>
<dbReference type="PANTHER" id="PTHR45527">
    <property type="entry name" value="NONRIBOSOMAL PEPTIDE SYNTHETASE"/>
    <property type="match status" value="1"/>
</dbReference>
<evidence type="ECO:0000259" key="5">
    <source>
        <dbReference type="PROSITE" id="PS50075"/>
    </source>
</evidence>